<dbReference type="PIRSF" id="PIRSF004762">
    <property type="entry name" value="CHP00423"/>
    <property type="match status" value="1"/>
</dbReference>
<dbReference type="GO" id="GO:0044272">
    <property type="term" value="P:sulfur compound biosynthetic process"/>
    <property type="evidence" value="ECO:0007669"/>
    <property type="project" value="UniProtKB-ARBA"/>
</dbReference>
<name>A0A9D2WN10_9FIRM</name>
<evidence type="ECO:0000256" key="5">
    <source>
        <dbReference type="ARBA" id="ARBA00023014"/>
    </source>
</evidence>
<sequence>MAKSWSEKKITSILSSRDHQILDELLDAADRCRRKSVGPKVFLRGLIEFSNECRCNCFYCGIRNGNLSILRYRLPNNEIIALAMSAFDAGYSSLALQSGESDDPQKINEVVQFVQAIKAQSLARDNTGQGLGITLSIGELTFDQYKALWEAGAHRYLLRIEASDPRLFSQIHPPGQSYEKRLHCLDALKTIGYQVGTGIMVGLPGQSIENLVRDLQFFVERDIDMLGMGPYIPHPNTPLYMKQVPDYDPFIMTLKIIALARLMMPDINIVCSTALQTINPRGLELGLKAGANIVMPVLTPENYRSSYSLYADKNYTRPLKLIEQIRGYGYEVELRTWGDSRHYAARQAQK</sequence>
<dbReference type="InterPro" id="IPR013785">
    <property type="entry name" value="Aldolase_TIM"/>
</dbReference>
<dbReference type="SFLD" id="SFLDG01280">
    <property type="entry name" value="HydE/PylB-like"/>
    <property type="match status" value="1"/>
</dbReference>
<comment type="caution">
    <text evidence="10">The sequence shown here is derived from an EMBL/GenBank/DDBJ whole genome shotgun (WGS) entry which is preliminary data.</text>
</comment>
<feature type="binding site" evidence="8">
    <location>
        <position position="161"/>
    </location>
    <ligand>
        <name>S-adenosyl-L-methionine</name>
        <dbReference type="ChEBI" id="CHEBI:59789"/>
    </ligand>
</feature>
<feature type="binding site" evidence="7">
    <location>
        <position position="53"/>
    </location>
    <ligand>
        <name>[4Fe-4S] cluster</name>
        <dbReference type="ChEBI" id="CHEBI:49883"/>
        <note>4Fe-4S-S-AdoMet</note>
    </ligand>
</feature>
<dbReference type="Proteomes" id="UP000798488">
    <property type="component" value="Unassembled WGS sequence"/>
</dbReference>
<dbReference type="CDD" id="cd01335">
    <property type="entry name" value="Radical_SAM"/>
    <property type="match status" value="1"/>
</dbReference>
<dbReference type="PROSITE" id="PS51918">
    <property type="entry name" value="RADICAL_SAM"/>
    <property type="match status" value="1"/>
</dbReference>
<keyword evidence="10" id="KW-0808">Transferase</keyword>
<evidence type="ECO:0000256" key="1">
    <source>
        <dbReference type="ARBA" id="ARBA00022485"/>
    </source>
</evidence>
<dbReference type="GO" id="GO:0004076">
    <property type="term" value="F:biotin synthase activity"/>
    <property type="evidence" value="ECO:0007669"/>
    <property type="project" value="UniProtKB-EC"/>
</dbReference>
<comment type="cofactor">
    <cofactor evidence="7">
        <name>[4Fe-4S] cluster</name>
        <dbReference type="ChEBI" id="CHEBI:49883"/>
    </cofactor>
    <text evidence="7">Binds 1 [4Fe-4S] cluster. The cluster is coordinated with 3 cysteines and an exchangeable S-adenosyl-L-methionine.</text>
</comment>
<keyword evidence="5 7" id="KW-0411">Iron-sulfur</keyword>
<evidence type="ECO:0000256" key="8">
    <source>
        <dbReference type="PIRSR" id="PIRSR004762-2"/>
    </source>
</evidence>
<keyword evidence="11" id="KW-1185">Reference proteome</keyword>
<protein>
    <submittedName>
        <fullName evidence="10">Biotin synthase</fullName>
        <ecNumber evidence="10">2.8.1.6</ecNumber>
    </submittedName>
</protein>
<dbReference type="NCBIfam" id="TIGR03956">
    <property type="entry name" value="rSAM_HydE"/>
    <property type="match status" value="1"/>
</dbReference>
<accession>A0A9D2WN10</accession>
<dbReference type="InterPro" id="IPR034422">
    <property type="entry name" value="HydE/PylB-like"/>
</dbReference>
<keyword evidence="4 7" id="KW-0408">Iron</keyword>
<organism evidence="10 11">
    <name type="scientific">Sporotomaculum syntrophicum</name>
    <dbReference type="NCBI Taxonomy" id="182264"/>
    <lineage>
        <taxon>Bacteria</taxon>
        <taxon>Bacillati</taxon>
        <taxon>Bacillota</taxon>
        <taxon>Clostridia</taxon>
        <taxon>Eubacteriales</taxon>
        <taxon>Desulfallaceae</taxon>
        <taxon>Sporotomaculum</taxon>
    </lineage>
</organism>
<dbReference type="PANTHER" id="PTHR43726">
    <property type="entry name" value="3-METHYLORNITHINE SYNTHASE"/>
    <property type="match status" value="1"/>
</dbReference>
<dbReference type="AlphaFoldDB" id="A0A9D2WN10"/>
<feature type="binding site" evidence="7">
    <location>
        <position position="60"/>
    </location>
    <ligand>
        <name>[4Fe-4S] cluster</name>
        <dbReference type="ChEBI" id="CHEBI:49883"/>
        <note>4Fe-4S-S-AdoMet</note>
    </ligand>
</feature>
<dbReference type="GO" id="GO:0051539">
    <property type="term" value="F:4 iron, 4 sulfur cluster binding"/>
    <property type="evidence" value="ECO:0007669"/>
    <property type="project" value="UniProtKB-KW"/>
</dbReference>
<dbReference type="InterPro" id="IPR058240">
    <property type="entry name" value="rSAM_sf"/>
</dbReference>
<evidence type="ECO:0000256" key="3">
    <source>
        <dbReference type="ARBA" id="ARBA00022723"/>
    </source>
</evidence>
<keyword evidence="3" id="KW-0479">Metal-binding</keyword>
<dbReference type="SFLD" id="SFLDG01060">
    <property type="entry name" value="BATS_domain_containing"/>
    <property type="match status" value="1"/>
</dbReference>
<feature type="binding site" evidence="7">
    <location>
        <position position="57"/>
    </location>
    <ligand>
        <name>[4Fe-4S] cluster</name>
        <dbReference type="ChEBI" id="CHEBI:49883"/>
        <note>4Fe-4S-S-AdoMet</note>
    </ligand>
</feature>
<evidence type="ECO:0000256" key="6">
    <source>
        <dbReference type="ARBA" id="ARBA00034078"/>
    </source>
</evidence>
<dbReference type="Pfam" id="PF04055">
    <property type="entry name" value="Radical_SAM"/>
    <property type="match status" value="1"/>
</dbReference>
<feature type="binding site" evidence="8">
    <location>
        <position position="181"/>
    </location>
    <ligand>
        <name>S-adenosyl-L-methionine</name>
        <dbReference type="ChEBI" id="CHEBI:59789"/>
    </ligand>
</feature>
<keyword evidence="2 7" id="KW-0949">S-adenosyl-L-methionine</keyword>
<evidence type="ECO:0000259" key="9">
    <source>
        <dbReference type="PROSITE" id="PS51918"/>
    </source>
</evidence>
<dbReference type="SMART" id="SM00876">
    <property type="entry name" value="BATS"/>
    <property type="match status" value="1"/>
</dbReference>
<evidence type="ECO:0000313" key="11">
    <source>
        <dbReference type="Proteomes" id="UP000798488"/>
    </source>
</evidence>
<dbReference type="EMBL" id="LSRS01000006">
    <property type="protein sequence ID" value="KAF1084199.1"/>
    <property type="molecule type" value="Genomic_DNA"/>
</dbReference>
<evidence type="ECO:0000256" key="2">
    <source>
        <dbReference type="ARBA" id="ARBA00022691"/>
    </source>
</evidence>
<reference evidence="10" key="1">
    <citation type="submission" date="2016-02" db="EMBL/GenBank/DDBJ databases">
        <title>Draft Genome Sequence of Sporotomaculum syntrophicum Strain FB, a Syntrophic Benzoate Degrader.</title>
        <authorList>
            <person name="Nobu M.K."/>
            <person name="Narihiro T."/>
            <person name="Qiu Y.-L."/>
            <person name="Ohashi A."/>
            <person name="Liu W.-T."/>
            <person name="Yuji S."/>
        </authorList>
    </citation>
    <scope>NUCLEOTIDE SEQUENCE</scope>
    <source>
        <strain evidence="10">FB</strain>
    </source>
</reference>
<dbReference type="GO" id="GO:0046872">
    <property type="term" value="F:metal ion binding"/>
    <property type="evidence" value="ECO:0007669"/>
    <property type="project" value="UniProtKB-KW"/>
</dbReference>
<dbReference type="Gene3D" id="3.20.20.70">
    <property type="entry name" value="Aldolase class I"/>
    <property type="match status" value="1"/>
</dbReference>
<gene>
    <name evidence="10" type="primary">bioB_2</name>
    <name evidence="10" type="ORF">SPSYN_02603</name>
</gene>
<dbReference type="InterPro" id="IPR007197">
    <property type="entry name" value="rSAM"/>
</dbReference>
<dbReference type="EC" id="2.8.1.6" evidence="10"/>
<dbReference type="GO" id="GO:0042364">
    <property type="term" value="P:water-soluble vitamin biosynthetic process"/>
    <property type="evidence" value="ECO:0007669"/>
    <property type="project" value="UniProtKB-ARBA"/>
</dbReference>
<dbReference type="PANTHER" id="PTHR43726:SF1">
    <property type="entry name" value="BIOTIN SYNTHASE"/>
    <property type="match status" value="1"/>
</dbReference>
<proteinExistence type="predicted"/>
<evidence type="ECO:0000256" key="4">
    <source>
        <dbReference type="ARBA" id="ARBA00023004"/>
    </source>
</evidence>
<dbReference type="SFLD" id="SFLDS00029">
    <property type="entry name" value="Radical_SAM"/>
    <property type="match status" value="1"/>
</dbReference>
<dbReference type="OrthoDB" id="9775764at2"/>
<evidence type="ECO:0000313" key="10">
    <source>
        <dbReference type="EMBL" id="KAF1084199.1"/>
    </source>
</evidence>
<dbReference type="InterPro" id="IPR024021">
    <property type="entry name" value="FeFe-hyd_HydE_rSAM"/>
</dbReference>
<feature type="domain" description="Radical SAM core" evidence="9">
    <location>
        <begin position="39"/>
        <end position="266"/>
    </location>
</feature>
<dbReference type="SMART" id="SM00729">
    <property type="entry name" value="Elp3"/>
    <property type="match status" value="1"/>
</dbReference>
<dbReference type="SUPFAM" id="SSF102114">
    <property type="entry name" value="Radical SAM enzymes"/>
    <property type="match status" value="1"/>
</dbReference>
<keyword evidence="1 7" id="KW-0004">4Fe-4S</keyword>
<evidence type="ECO:0000256" key="7">
    <source>
        <dbReference type="PIRSR" id="PIRSR004762-1"/>
    </source>
</evidence>
<dbReference type="InterPro" id="IPR010722">
    <property type="entry name" value="BATS_dom"/>
</dbReference>
<comment type="cofactor">
    <cofactor evidence="6">
        <name>[2Fe-2S] cluster</name>
        <dbReference type="ChEBI" id="CHEBI:190135"/>
    </cofactor>
</comment>
<dbReference type="InterPro" id="IPR006638">
    <property type="entry name" value="Elp3/MiaA/NifB-like_rSAM"/>
</dbReference>
<dbReference type="RefSeq" id="WP_161822891.1">
    <property type="nucleotide sequence ID" value="NZ_LSRS01000006.1"/>
</dbReference>